<dbReference type="InterPro" id="IPR051631">
    <property type="entry name" value="Ankyrin-KH/SAM_domain"/>
</dbReference>
<keyword evidence="6 8" id="KW-0040">ANK repeat</keyword>
<gene>
    <name evidence="10" type="ORF">LAZ67_1006781</name>
</gene>
<evidence type="ECO:0000256" key="3">
    <source>
        <dbReference type="ARBA" id="ARBA00022537"/>
    </source>
</evidence>
<dbReference type="Pfam" id="PF07525">
    <property type="entry name" value="SOCS_box"/>
    <property type="match status" value="1"/>
</dbReference>
<evidence type="ECO:0000256" key="4">
    <source>
        <dbReference type="ARBA" id="ARBA00022737"/>
    </source>
</evidence>
<keyword evidence="5" id="KW-0638">Presynaptic neurotoxin</keyword>
<dbReference type="PANTHER" id="PTHR23206:SF7">
    <property type="entry name" value="PROTEIN KINASE DOMAIN-CONTAINING PROTEIN"/>
    <property type="match status" value="1"/>
</dbReference>
<name>A0ABY6JZ49_9ARAC</name>
<dbReference type="Gene3D" id="1.25.40.20">
    <property type="entry name" value="Ankyrin repeat-containing domain"/>
    <property type="match status" value="2"/>
</dbReference>
<accession>A0ABY6JZ49</accession>
<protein>
    <recommendedName>
        <fullName evidence="9">SOCS box domain-containing protein</fullName>
    </recommendedName>
</protein>
<dbReference type="PANTHER" id="PTHR23206">
    <property type="entry name" value="MASK PROTEIN"/>
    <property type="match status" value="1"/>
</dbReference>
<dbReference type="SMART" id="SM00969">
    <property type="entry name" value="SOCS_box"/>
    <property type="match status" value="1"/>
</dbReference>
<dbReference type="Pfam" id="PF00023">
    <property type="entry name" value="Ank"/>
    <property type="match status" value="1"/>
</dbReference>
<organism evidence="10 11">
    <name type="scientific">Cordylochernes scorpioides</name>
    <dbReference type="NCBI Taxonomy" id="51811"/>
    <lineage>
        <taxon>Eukaryota</taxon>
        <taxon>Metazoa</taxon>
        <taxon>Ecdysozoa</taxon>
        <taxon>Arthropoda</taxon>
        <taxon>Chelicerata</taxon>
        <taxon>Arachnida</taxon>
        <taxon>Pseudoscorpiones</taxon>
        <taxon>Cheliferoidea</taxon>
        <taxon>Chernetidae</taxon>
        <taxon>Cordylochernes</taxon>
    </lineage>
</organism>
<feature type="repeat" description="ANK" evidence="8">
    <location>
        <begin position="387"/>
        <end position="419"/>
    </location>
</feature>
<keyword evidence="2" id="KW-0268">Exocytosis</keyword>
<keyword evidence="5" id="KW-0528">Neurotoxin</keyword>
<evidence type="ECO:0000256" key="7">
    <source>
        <dbReference type="ARBA" id="ARBA00023298"/>
    </source>
</evidence>
<keyword evidence="7" id="KW-1053">Target membrane</keyword>
<keyword evidence="11" id="KW-1185">Reference proteome</keyword>
<dbReference type="CDD" id="cd03716">
    <property type="entry name" value="SOCS_ASB_like"/>
    <property type="match status" value="1"/>
</dbReference>
<dbReference type="EMBL" id="CP092863">
    <property type="protein sequence ID" value="UYV61834.1"/>
    <property type="molecule type" value="Genomic_DNA"/>
</dbReference>
<dbReference type="PROSITE" id="PS50088">
    <property type="entry name" value="ANK_REPEAT"/>
    <property type="match status" value="7"/>
</dbReference>
<proteinExistence type="predicted"/>
<dbReference type="PROSITE" id="PS50225">
    <property type="entry name" value="SOCS"/>
    <property type="match status" value="1"/>
</dbReference>
<feature type="repeat" description="ANK" evidence="8">
    <location>
        <begin position="316"/>
        <end position="349"/>
    </location>
</feature>
<dbReference type="InterPro" id="IPR036770">
    <property type="entry name" value="Ankyrin_rpt-contain_sf"/>
</dbReference>
<evidence type="ECO:0000259" key="9">
    <source>
        <dbReference type="PROSITE" id="PS50225"/>
    </source>
</evidence>
<evidence type="ECO:0000313" key="11">
    <source>
        <dbReference type="Proteomes" id="UP001235939"/>
    </source>
</evidence>
<keyword evidence="4" id="KW-0677">Repeat</keyword>
<dbReference type="SMART" id="SM00248">
    <property type="entry name" value="ANK"/>
    <property type="match status" value="7"/>
</dbReference>
<evidence type="ECO:0000313" key="10">
    <source>
        <dbReference type="EMBL" id="UYV61834.1"/>
    </source>
</evidence>
<feature type="repeat" description="ANK" evidence="8">
    <location>
        <begin position="424"/>
        <end position="455"/>
    </location>
</feature>
<dbReference type="Pfam" id="PF12796">
    <property type="entry name" value="Ank_2"/>
    <property type="match status" value="2"/>
</dbReference>
<reference evidence="10 11" key="1">
    <citation type="submission" date="2022-01" db="EMBL/GenBank/DDBJ databases">
        <title>A chromosomal length assembly of Cordylochernes scorpioides.</title>
        <authorList>
            <person name="Zeh D."/>
            <person name="Zeh J."/>
        </authorList>
    </citation>
    <scope>NUCLEOTIDE SEQUENCE [LARGE SCALE GENOMIC DNA]</scope>
    <source>
        <strain evidence="10">IN4F17</strain>
        <tissue evidence="10">Whole Body</tissue>
    </source>
</reference>
<feature type="repeat" description="ANK" evidence="8">
    <location>
        <begin position="207"/>
        <end position="239"/>
    </location>
</feature>
<dbReference type="PRINTS" id="PR01415">
    <property type="entry name" value="ANKYRIN"/>
</dbReference>
<keyword evidence="7" id="KW-0472">Membrane</keyword>
<feature type="domain" description="SOCS box" evidence="9">
    <location>
        <begin position="556"/>
        <end position="602"/>
    </location>
</feature>
<evidence type="ECO:0000256" key="5">
    <source>
        <dbReference type="ARBA" id="ARBA00023028"/>
    </source>
</evidence>
<sequence>MEYILYPWSPDRATKAYVRKDSYTADKGGELRRRLGTSPEQRPCHVRAAVKTQRPETLRQKVRESSTGRIYRPGRVLEETMDWGEDPRSTMEPEFTQLQLVEKEYEVHDPAMNCAHLISGLILEVPACVQIMPSAPCLQTLQRELADSLIRCASLDDIRILLACGAKVNEPVAQGLRPLHYATYQQYFEAVNLLLVRGSDPDAMDDIGYTALHLCAERGFLDLIHLLLDHGAKVSFTDVPDCRLGNPPRAVLADEPLRLAMKNGHLECAEVLLKHGANPNARYFLGSEINLISPLNVSFLELLLRFGADPDSRDRAGLTPLMKAARHPEGLPAVKLLVGYGADVNAATSERHDRRTVLHYAVLSGNLDTVYLLLKKGANVNFPSDYGKPTPLDFAVLRGHVELVNILISAGANVNAGSPIIGCPLHIALSEKVPNREELVKILLEAGADPNAVSVSQEQEPVGPNGPLLRPPLGEYFLSGEIPRSAVVRLLLHYGARVVLRPQLHHPLGILKTLQKLRVQDCADVLGLVLDAAETISAPAIKKSLLFSDEQREVLLRHAQTPITLKNALRVFLRRALGHRFIEKIPLLPLPTRLKRYLLHEL</sequence>
<feature type="repeat" description="ANK" evidence="8">
    <location>
        <begin position="252"/>
        <end position="284"/>
    </location>
</feature>
<dbReference type="InterPro" id="IPR001496">
    <property type="entry name" value="SOCS_box"/>
</dbReference>
<evidence type="ECO:0000256" key="1">
    <source>
        <dbReference type="ARBA" id="ARBA00004175"/>
    </source>
</evidence>
<dbReference type="InterPro" id="IPR002110">
    <property type="entry name" value="Ankyrin_rpt"/>
</dbReference>
<feature type="repeat" description="ANK" evidence="8">
    <location>
        <begin position="174"/>
        <end position="206"/>
    </location>
</feature>
<dbReference type="SUPFAM" id="SSF48403">
    <property type="entry name" value="Ankyrin repeat"/>
    <property type="match status" value="1"/>
</dbReference>
<evidence type="ECO:0000256" key="8">
    <source>
        <dbReference type="PROSITE-ProRule" id="PRU00023"/>
    </source>
</evidence>
<evidence type="ECO:0000256" key="6">
    <source>
        <dbReference type="ARBA" id="ARBA00023043"/>
    </source>
</evidence>
<dbReference type="PROSITE" id="PS50297">
    <property type="entry name" value="ANK_REP_REGION"/>
    <property type="match status" value="6"/>
</dbReference>
<keyword evidence="3" id="KW-1052">Target cell membrane</keyword>
<dbReference type="Gene3D" id="1.10.750.20">
    <property type="entry name" value="SOCS box"/>
    <property type="match status" value="1"/>
</dbReference>
<evidence type="ECO:0000256" key="2">
    <source>
        <dbReference type="ARBA" id="ARBA00022483"/>
    </source>
</evidence>
<dbReference type="Proteomes" id="UP001235939">
    <property type="component" value="Chromosome 01"/>
</dbReference>
<keyword evidence="5" id="KW-0800">Toxin</keyword>
<feature type="repeat" description="ANK" evidence="8">
    <location>
        <begin position="353"/>
        <end position="385"/>
    </location>
</feature>
<comment type="subcellular location">
    <subcellularLocation>
        <location evidence="1">Target cell membrane</location>
    </subcellularLocation>
</comment>